<dbReference type="PROSITE" id="PS50975">
    <property type="entry name" value="ATP_GRASP"/>
    <property type="match status" value="1"/>
</dbReference>
<dbReference type="InterPro" id="IPR032875">
    <property type="entry name" value="Succ_CoA_lig_flav_dom"/>
</dbReference>
<evidence type="ECO:0000256" key="2">
    <source>
        <dbReference type="ARBA" id="ARBA00022741"/>
    </source>
</evidence>
<keyword evidence="1 6" id="KW-0436">Ligase</keyword>
<dbReference type="PANTHER" id="PTHR43334">
    <property type="entry name" value="ACETATE--COA LIGASE [ADP-FORMING]"/>
    <property type="match status" value="1"/>
</dbReference>
<dbReference type="InterPro" id="IPR043938">
    <property type="entry name" value="Ligase_CoA_dom"/>
</dbReference>
<keyword evidence="2 4" id="KW-0547">Nucleotide-binding</keyword>
<evidence type="ECO:0000259" key="5">
    <source>
        <dbReference type="PROSITE" id="PS50975"/>
    </source>
</evidence>
<dbReference type="SMART" id="SM00881">
    <property type="entry name" value="CoA_binding"/>
    <property type="match status" value="1"/>
</dbReference>
<dbReference type="GO" id="GO:0016874">
    <property type="term" value="F:ligase activity"/>
    <property type="evidence" value="ECO:0007669"/>
    <property type="project" value="UniProtKB-KW"/>
</dbReference>
<evidence type="ECO:0000313" key="7">
    <source>
        <dbReference type="Proteomes" id="UP001596096"/>
    </source>
</evidence>
<protein>
    <submittedName>
        <fullName evidence="6">Acetate--CoA ligase family protein</fullName>
    </submittedName>
</protein>
<dbReference type="PANTHER" id="PTHR43334:SF1">
    <property type="entry name" value="3-HYDROXYPROPIONATE--COA LIGASE [ADP-FORMING]"/>
    <property type="match status" value="1"/>
</dbReference>
<name>A0ABW1BL37_9ACTN</name>
<proteinExistence type="predicted"/>
<accession>A0ABW1BL37</accession>
<sequence length="694" mass="70595">MTGGGLEALLDPRSVAVLGASESASRIGGRVLEHLRTKFGGAVFPVNPRRDTVQGLPARARVGDVEEDVDLAVIAVASHLVPEAARQCAERGVRAAVVISSGFAEIGTEAGRKLQDELAAVGRDSGMRILGPNSMGSINLTNGLYATFASLRGFPIATGGVAVVSQSGAFGIRVFEGAQTEGLGLSHMVLTGNEADVTLGEVAGHLVERDQVAALALFAEGVREPELLLAAGRRAAELGKPVVFLKAGVSATGGRAALSHTGSMMVGARAFRAAAESAGIMVVPTLRELLALVKALASGRLPAGRRTCVLTGSGGAGILMADHLEAAGLELPPPSPELRAEVESLIPSFGSAGNPIDFTGQALNDPGSVPPLLARVSAADEYDIVCMTGVNRTHPPEVLSAIVEACRASDKPFLTWTPQADVALTMTRAGAPGFLDAEAMAAAAAVLTRYAALRESALARADGPGAAAGARLVPAGAGTLTESAAKQVLGAYGIPVTEEGVAASADEAAALAGRIGFPVALKLSSSALAHKSDAGAVRLGLPDEAAVRAAFRELAELARGLLPGERVEVLVQEMVPAGIEILCGMAKDPLFGPVITVGAGGTLAEILAERHDALPPVTLARARDLVGGLWGGRLVRHPRGLTPAAAEELAAVVERFGRLAAAETAISEIDVNPLIVTGDRVVAVDALIVSVEAT</sequence>
<dbReference type="Pfam" id="PF13607">
    <property type="entry name" value="Succ_CoA_lig"/>
    <property type="match status" value="1"/>
</dbReference>
<evidence type="ECO:0000256" key="3">
    <source>
        <dbReference type="ARBA" id="ARBA00022840"/>
    </source>
</evidence>
<dbReference type="Pfam" id="PF13549">
    <property type="entry name" value="ATP-grasp_5"/>
    <property type="match status" value="1"/>
</dbReference>
<dbReference type="InterPro" id="IPR011761">
    <property type="entry name" value="ATP-grasp"/>
</dbReference>
<feature type="domain" description="ATP-grasp" evidence="5">
    <location>
        <begin position="486"/>
        <end position="522"/>
    </location>
</feature>
<dbReference type="Pfam" id="PF19045">
    <property type="entry name" value="Ligase_CoA_2"/>
    <property type="match status" value="1"/>
</dbReference>
<keyword evidence="7" id="KW-1185">Reference proteome</keyword>
<comment type="caution">
    <text evidence="6">The sequence shown here is derived from an EMBL/GenBank/DDBJ whole genome shotgun (WGS) entry which is preliminary data.</text>
</comment>
<dbReference type="InterPro" id="IPR003781">
    <property type="entry name" value="CoA-bd"/>
</dbReference>
<reference evidence="7" key="1">
    <citation type="journal article" date="2019" name="Int. J. Syst. Evol. Microbiol.">
        <title>The Global Catalogue of Microorganisms (GCM) 10K type strain sequencing project: providing services to taxonomists for standard genome sequencing and annotation.</title>
        <authorList>
            <consortium name="The Broad Institute Genomics Platform"/>
            <consortium name="The Broad Institute Genome Sequencing Center for Infectious Disease"/>
            <person name="Wu L."/>
            <person name="Ma J."/>
        </authorList>
    </citation>
    <scope>NUCLEOTIDE SEQUENCE [LARGE SCALE GENOMIC DNA]</scope>
    <source>
        <strain evidence="7">CGMCC 4.7106</strain>
    </source>
</reference>
<organism evidence="6 7">
    <name type="scientific">Nonomuraea harbinensis</name>
    <dbReference type="NCBI Taxonomy" id="1286938"/>
    <lineage>
        <taxon>Bacteria</taxon>
        <taxon>Bacillati</taxon>
        <taxon>Actinomycetota</taxon>
        <taxon>Actinomycetes</taxon>
        <taxon>Streptosporangiales</taxon>
        <taxon>Streptosporangiaceae</taxon>
        <taxon>Nonomuraea</taxon>
    </lineage>
</organism>
<dbReference type="Pfam" id="PF13380">
    <property type="entry name" value="CoA_binding_2"/>
    <property type="match status" value="1"/>
</dbReference>
<dbReference type="InterPro" id="IPR051538">
    <property type="entry name" value="Acyl-CoA_Synth/Transferase"/>
</dbReference>
<dbReference type="Proteomes" id="UP001596096">
    <property type="component" value="Unassembled WGS sequence"/>
</dbReference>
<keyword evidence="3 4" id="KW-0067">ATP-binding</keyword>
<dbReference type="EMBL" id="JBHSNW010000001">
    <property type="protein sequence ID" value="MFC5813757.1"/>
    <property type="molecule type" value="Genomic_DNA"/>
</dbReference>
<gene>
    <name evidence="6" type="ORF">ACFPUY_01610</name>
</gene>
<evidence type="ECO:0000256" key="4">
    <source>
        <dbReference type="PROSITE-ProRule" id="PRU00409"/>
    </source>
</evidence>
<evidence type="ECO:0000256" key="1">
    <source>
        <dbReference type="ARBA" id="ARBA00022598"/>
    </source>
</evidence>
<evidence type="ECO:0000313" key="6">
    <source>
        <dbReference type="EMBL" id="MFC5813757.1"/>
    </source>
</evidence>
<dbReference type="RefSeq" id="WP_219542926.1">
    <property type="nucleotide sequence ID" value="NZ_JAHKRN010000001.1"/>
</dbReference>